<dbReference type="STRING" id="637905.SVI_1874"/>
<dbReference type="PROSITE" id="PS50931">
    <property type="entry name" value="HTH_LYSR"/>
    <property type="match status" value="1"/>
</dbReference>
<evidence type="ECO:0000313" key="6">
    <source>
        <dbReference type="EMBL" id="BAJ01845.1"/>
    </source>
</evidence>
<keyword evidence="2" id="KW-0805">Transcription regulation</keyword>
<dbReference type="HOGENOM" id="CLU_902346_0_0_6"/>
<dbReference type="GO" id="GO:0003700">
    <property type="term" value="F:DNA-binding transcription factor activity"/>
    <property type="evidence" value="ECO:0007669"/>
    <property type="project" value="InterPro"/>
</dbReference>
<gene>
    <name evidence="6" type="ordered locus">SVI_1874</name>
</gene>
<protein>
    <submittedName>
        <fullName evidence="6">Transcriptional regulator, LysR family</fullName>
    </submittedName>
</protein>
<sequence length="310" mass="35477">MDNTFPQDLIREDINLLVTLYYLIEFKHVGKVAEQLYISQSAVSQQLNKLRHTFDDQLLVRVQNKMVPTQVAMKLHPLLHRVLDSVGQVYKIKNKELIPSKNNYSICMINCAASDLVTKLFFNMSKTYENTSFQMTDRYHDCINDFLRGDIDFLIGSYTGLPNSIHQAHLMDISYSAYVRKDHPLVNSTAAVSIFELNKYQIIELEAHESADSTLRIRDIAKPSLKLSKYETVASILKESNAICFLPDNLFNTSDLISLNLSFPKLVVNCRIYWHELMSGDLFHNHLKEELININGMAKKRILGGGNSLT</sequence>
<keyword evidence="3" id="KW-0238">DNA-binding</keyword>
<dbReference type="SUPFAM" id="SSF46785">
    <property type="entry name" value="Winged helix' DNA-binding domain"/>
    <property type="match status" value="1"/>
</dbReference>
<evidence type="ECO:0000256" key="4">
    <source>
        <dbReference type="ARBA" id="ARBA00023163"/>
    </source>
</evidence>
<keyword evidence="7" id="KW-1185">Reference proteome</keyword>
<dbReference type="GO" id="GO:0003677">
    <property type="term" value="F:DNA binding"/>
    <property type="evidence" value="ECO:0007669"/>
    <property type="project" value="UniProtKB-KW"/>
</dbReference>
<comment type="similarity">
    <text evidence="1">Belongs to the LysR transcriptional regulatory family.</text>
</comment>
<dbReference type="Gene3D" id="1.10.10.10">
    <property type="entry name" value="Winged helix-like DNA-binding domain superfamily/Winged helix DNA-binding domain"/>
    <property type="match status" value="1"/>
</dbReference>
<organism evidence="6 7">
    <name type="scientific">Shewanella violacea (strain JCM 10179 / CIP 106290 / LMG 19151 / DSS12)</name>
    <dbReference type="NCBI Taxonomy" id="637905"/>
    <lineage>
        <taxon>Bacteria</taxon>
        <taxon>Pseudomonadati</taxon>
        <taxon>Pseudomonadota</taxon>
        <taxon>Gammaproteobacteria</taxon>
        <taxon>Alteromonadales</taxon>
        <taxon>Shewanellaceae</taxon>
        <taxon>Shewanella</taxon>
    </lineage>
</organism>
<dbReference type="eggNOG" id="COG0583">
    <property type="taxonomic scope" value="Bacteria"/>
</dbReference>
<dbReference type="InterPro" id="IPR036390">
    <property type="entry name" value="WH_DNA-bd_sf"/>
</dbReference>
<reference evidence="7" key="1">
    <citation type="journal article" date="2010" name="Mol. Biosyst.">
        <title>Complete genome sequence and comparative analysis of Shewanella violacea, a psychrophilic and piezophilic bacterium from deep sea floor sediments.</title>
        <authorList>
            <person name="Aono E."/>
            <person name="Baba T."/>
            <person name="Ara T."/>
            <person name="Nishi T."/>
            <person name="Nakamichi T."/>
            <person name="Inamoto E."/>
            <person name="Toyonaga H."/>
            <person name="Hasegawa M."/>
            <person name="Takai Y."/>
            <person name="Okumura Y."/>
            <person name="Baba M."/>
            <person name="Tomita M."/>
            <person name="Kato C."/>
            <person name="Oshima T."/>
            <person name="Nakasone K."/>
            <person name="Mori H."/>
        </authorList>
    </citation>
    <scope>NUCLEOTIDE SEQUENCE [LARGE SCALE GENOMIC DNA]</scope>
    <source>
        <strain evidence="7">JCM 10179 / CIP 106290 / LMG 19151 / DSS12</strain>
    </source>
</reference>
<dbReference type="Proteomes" id="UP000002350">
    <property type="component" value="Chromosome"/>
</dbReference>
<evidence type="ECO:0000256" key="2">
    <source>
        <dbReference type="ARBA" id="ARBA00023015"/>
    </source>
</evidence>
<dbReference type="PANTHER" id="PTHR30118">
    <property type="entry name" value="HTH-TYPE TRANSCRIPTIONAL REGULATOR LEUO-RELATED"/>
    <property type="match status" value="1"/>
</dbReference>
<dbReference type="Gene3D" id="3.40.190.10">
    <property type="entry name" value="Periplasmic binding protein-like II"/>
    <property type="match status" value="2"/>
</dbReference>
<feature type="domain" description="HTH lysR-type" evidence="5">
    <location>
        <begin position="12"/>
        <end position="69"/>
    </location>
</feature>
<dbReference type="InterPro" id="IPR036388">
    <property type="entry name" value="WH-like_DNA-bd_sf"/>
</dbReference>
<dbReference type="Pfam" id="PF03466">
    <property type="entry name" value="LysR_substrate"/>
    <property type="match status" value="1"/>
</dbReference>
<dbReference type="InterPro" id="IPR050389">
    <property type="entry name" value="LysR-type_TF"/>
</dbReference>
<dbReference type="SUPFAM" id="SSF53850">
    <property type="entry name" value="Periplasmic binding protein-like II"/>
    <property type="match status" value="1"/>
</dbReference>
<evidence type="ECO:0000313" key="7">
    <source>
        <dbReference type="Proteomes" id="UP000002350"/>
    </source>
</evidence>
<evidence type="ECO:0000256" key="1">
    <source>
        <dbReference type="ARBA" id="ARBA00009437"/>
    </source>
</evidence>
<dbReference type="Pfam" id="PF00126">
    <property type="entry name" value="HTH_1"/>
    <property type="match status" value="1"/>
</dbReference>
<dbReference type="InterPro" id="IPR000847">
    <property type="entry name" value="LysR_HTH_N"/>
</dbReference>
<dbReference type="InterPro" id="IPR005119">
    <property type="entry name" value="LysR_subst-bd"/>
</dbReference>
<proteinExistence type="inferred from homology"/>
<keyword evidence="4" id="KW-0804">Transcription</keyword>
<dbReference type="EMBL" id="AP011177">
    <property type="protein sequence ID" value="BAJ01845.1"/>
    <property type="molecule type" value="Genomic_DNA"/>
</dbReference>
<dbReference type="AlphaFoldDB" id="D4ZJJ6"/>
<dbReference type="OrthoDB" id="8893795at2"/>
<dbReference type="RefSeq" id="WP_013051150.1">
    <property type="nucleotide sequence ID" value="NC_014012.1"/>
</dbReference>
<dbReference type="PANTHER" id="PTHR30118:SF15">
    <property type="entry name" value="TRANSCRIPTIONAL REGULATORY PROTEIN"/>
    <property type="match status" value="1"/>
</dbReference>
<evidence type="ECO:0000256" key="3">
    <source>
        <dbReference type="ARBA" id="ARBA00023125"/>
    </source>
</evidence>
<accession>D4ZJJ6</accession>
<evidence type="ECO:0000259" key="5">
    <source>
        <dbReference type="PROSITE" id="PS50931"/>
    </source>
</evidence>
<dbReference type="KEGG" id="svo:SVI_1874"/>
<name>D4ZJJ6_SHEVD</name>